<reference evidence="3 4" key="1">
    <citation type="submission" date="2019-02" db="EMBL/GenBank/DDBJ databases">
        <title>Genome sequencing of the rare red list fungi Hericium alpestre (H. flagellum).</title>
        <authorList>
            <person name="Buettner E."/>
            <person name="Kellner H."/>
        </authorList>
    </citation>
    <scope>NUCLEOTIDE SEQUENCE [LARGE SCALE GENOMIC DNA]</scope>
    <source>
        <strain evidence="3 4">DSM 108284</strain>
    </source>
</reference>
<dbReference type="Gene3D" id="1.20.1280.50">
    <property type="match status" value="1"/>
</dbReference>
<dbReference type="SUPFAM" id="SSF52047">
    <property type="entry name" value="RNI-like"/>
    <property type="match status" value="1"/>
</dbReference>
<dbReference type="EMBL" id="SFCI01000117">
    <property type="protein sequence ID" value="TFY82344.1"/>
    <property type="molecule type" value="Genomic_DNA"/>
</dbReference>
<dbReference type="OrthoDB" id="2269034at2759"/>
<comment type="caution">
    <text evidence="3">The sequence shown here is derived from an EMBL/GenBank/DDBJ whole genome shotgun (WGS) entry which is preliminary data.</text>
</comment>
<proteinExistence type="predicted"/>
<evidence type="ECO:0000313" key="3">
    <source>
        <dbReference type="EMBL" id="TFY82344.1"/>
    </source>
</evidence>
<feature type="domain" description="F-box" evidence="2">
    <location>
        <begin position="9"/>
        <end position="81"/>
    </location>
</feature>
<dbReference type="Pfam" id="PF12937">
    <property type="entry name" value="F-box-like"/>
    <property type="match status" value="1"/>
</dbReference>
<protein>
    <recommendedName>
        <fullName evidence="2">F-box domain-containing protein</fullName>
    </recommendedName>
</protein>
<evidence type="ECO:0000259" key="2">
    <source>
        <dbReference type="Pfam" id="PF12937"/>
    </source>
</evidence>
<dbReference type="AlphaFoldDB" id="A0A4Z0A7U4"/>
<name>A0A4Z0A7U4_9AGAM</name>
<feature type="compositionally biased region" description="Acidic residues" evidence="1">
    <location>
        <begin position="259"/>
        <end position="280"/>
    </location>
</feature>
<evidence type="ECO:0000256" key="1">
    <source>
        <dbReference type="SAM" id="MobiDB-lite"/>
    </source>
</evidence>
<organism evidence="3 4">
    <name type="scientific">Hericium alpestre</name>
    <dbReference type="NCBI Taxonomy" id="135208"/>
    <lineage>
        <taxon>Eukaryota</taxon>
        <taxon>Fungi</taxon>
        <taxon>Dikarya</taxon>
        <taxon>Basidiomycota</taxon>
        <taxon>Agaricomycotina</taxon>
        <taxon>Agaricomycetes</taxon>
        <taxon>Russulales</taxon>
        <taxon>Hericiaceae</taxon>
        <taxon>Hericium</taxon>
    </lineage>
</organism>
<accession>A0A4Z0A7U4</accession>
<sequence>MAFISPLQDFPVELLCEIFHYYSATECPYSSRDISDIDEIKVVASRAEYQRTPRWLAVLLVCRTWYSVAIRHQPLWTRLDFNSAQLTKFFLARAGSRPLDVAAFLPPNPNLDAIRLVLAEFQRIRTLLLFACDPDDLISILESYRFTSAPMLEMIMLNPDFSTSQEFDDDPTIDVDESPDDSHHVLLGPMPRLQSLYAGGLRLSHMISARPDAYPCLRHLRVDGNWNFFLDISLKWFPSELQKFTRLESLVLEIGLPEPFEEESDESEDEGGSEDQSHEDEELHVRLPEKAVKRTFKLPDTLTMLEIIDDVAQIDVFFQYIDILPSLMLRLKIWLNRGPLNVRATRLHRLCSRIPVDTEAPLAVLAVHGMWHYMGWEGYVRHSLYGNDLGRCRLNIKLEDSESSMYALFARALTHGLDLRSTMCLIFERLGPLDASEFFSIFQPAENVREIRIGPRTLRQVLTMVSAFPALWPALDAVTVRMSCQYPNRDWSLLTEALQSRKRQGMGIQSLQILLNAWPHPHEALYGELMLLRRFVPTVIILTKSPILQLGN</sequence>
<dbReference type="Proteomes" id="UP000298061">
    <property type="component" value="Unassembled WGS sequence"/>
</dbReference>
<evidence type="ECO:0000313" key="4">
    <source>
        <dbReference type="Proteomes" id="UP000298061"/>
    </source>
</evidence>
<keyword evidence="4" id="KW-1185">Reference proteome</keyword>
<feature type="region of interest" description="Disordered" evidence="1">
    <location>
        <begin position="258"/>
        <end position="284"/>
    </location>
</feature>
<dbReference type="InterPro" id="IPR001810">
    <property type="entry name" value="F-box_dom"/>
</dbReference>
<gene>
    <name evidence="3" type="ORF">EWM64_g1668</name>
</gene>